<dbReference type="EMBL" id="MU152802">
    <property type="protein sequence ID" value="KAF9440161.1"/>
    <property type="molecule type" value="Genomic_DNA"/>
</dbReference>
<dbReference type="Proteomes" id="UP000807342">
    <property type="component" value="Unassembled WGS sequence"/>
</dbReference>
<comment type="caution">
    <text evidence="1">The sequence shown here is derived from an EMBL/GenBank/DDBJ whole genome shotgun (WGS) entry which is preliminary data.</text>
</comment>
<keyword evidence="2" id="KW-1185">Reference proteome</keyword>
<protein>
    <submittedName>
        <fullName evidence="1">Uncharacterized protein</fullName>
    </submittedName>
</protein>
<organism evidence="1 2">
    <name type="scientific">Macrolepiota fuliginosa MF-IS2</name>
    <dbReference type="NCBI Taxonomy" id="1400762"/>
    <lineage>
        <taxon>Eukaryota</taxon>
        <taxon>Fungi</taxon>
        <taxon>Dikarya</taxon>
        <taxon>Basidiomycota</taxon>
        <taxon>Agaricomycotina</taxon>
        <taxon>Agaricomycetes</taxon>
        <taxon>Agaricomycetidae</taxon>
        <taxon>Agaricales</taxon>
        <taxon>Agaricineae</taxon>
        <taxon>Agaricaceae</taxon>
        <taxon>Macrolepiota</taxon>
    </lineage>
</organism>
<accession>A0A9P5WZH9</accession>
<sequence length="356" mass="38711">MQTLLLVTLPKLVQVQVCRELDAISFTYEAPTLPLPPLETPKEGEDSNDEEMDIHLFNDALTSLIMWLAKDFNLVTIITLPTPSPLPPCTQPHSNKEDIHMEPPAPTHVFSEAATQTPAPLPVLAMRPPPLLVMPAHATSMSSKPGPPSRPSFAEAAAKTLCPNAPPFVQGPTQAPQPPKATQGPILSKCSKQPYFATHCPSRSQFFIETPVTTGISLLELVQQANNSLSHARSPLHIDSACFTNSGIMCATASVPTQLDLNIIEAMLPAKIARSWATLPLLQSFIKIINIPYFKPSTMEPPNRQEIGDQLIPSPILVNMIEHIQFIHNSPKADSGTFWIDLVDLQQGTLASSLIG</sequence>
<evidence type="ECO:0000313" key="2">
    <source>
        <dbReference type="Proteomes" id="UP000807342"/>
    </source>
</evidence>
<evidence type="ECO:0000313" key="1">
    <source>
        <dbReference type="EMBL" id="KAF9440161.1"/>
    </source>
</evidence>
<dbReference type="OrthoDB" id="3063088at2759"/>
<reference evidence="1" key="1">
    <citation type="submission" date="2020-11" db="EMBL/GenBank/DDBJ databases">
        <authorList>
            <consortium name="DOE Joint Genome Institute"/>
            <person name="Ahrendt S."/>
            <person name="Riley R."/>
            <person name="Andreopoulos W."/>
            <person name="Labutti K."/>
            <person name="Pangilinan J."/>
            <person name="Ruiz-Duenas F.J."/>
            <person name="Barrasa J.M."/>
            <person name="Sanchez-Garcia M."/>
            <person name="Camarero S."/>
            <person name="Miyauchi S."/>
            <person name="Serrano A."/>
            <person name="Linde D."/>
            <person name="Babiker R."/>
            <person name="Drula E."/>
            <person name="Ayuso-Fernandez I."/>
            <person name="Pacheco R."/>
            <person name="Padilla G."/>
            <person name="Ferreira P."/>
            <person name="Barriuso J."/>
            <person name="Kellner H."/>
            <person name="Castanera R."/>
            <person name="Alfaro M."/>
            <person name="Ramirez L."/>
            <person name="Pisabarro A.G."/>
            <person name="Kuo A."/>
            <person name="Tritt A."/>
            <person name="Lipzen A."/>
            <person name="He G."/>
            <person name="Yan M."/>
            <person name="Ng V."/>
            <person name="Cullen D."/>
            <person name="Martin F."/>
            <person name="Rosso M.-N."/>
            <person name="Henrissat B."/>
            <person name="Hibbett D."/>
            <person name="Martinez A.T."/>
            <person name="Grigoriev I.V."/>
        </authorList>
    </citation>
    <scope>NUCLEOTIDE SEQUENCE</scope>
    <source>
        <strain evidence="1">MF-IS2</strain>
    </source>
</reference>
<proteinExistence type="predicted"/>
<dbReference type="AlphaFoldDB" id="A0A9P5WZH9"/>
<name>A0A9P5WZH9_9AGAR</name>
<gene>
    <name evidence="1" type="ORF">P691DRAFT_768190</name>
</gene>